<protein>
    <submittedName>
        <fullName evidence="2">LSU ribosomal protein L36p @ LSU ribosomal protein L36p, zinc-independent</fullName>
    </submittedName>
</protein>
<dbReference type="GO" id="GO:0005840">
    <property type="term" value="C:ribosome"/>
    <property type="evidence" value="ECO:0007669"/>
    <property type="project" value="UniProtKB-KW"/>
</dbReference>
<dbReference type="AlphaFoldDB" id="A0A6J4TGA4"/>
<sequence>EDSQLAQVVEGPPPGLPRDPPARADLRHQQDEPALQGAAGL</sequence>
<name>A0A6J4TGA4_9SPHN</name>
<feature type="compositionally biased region" description="Basic and acidic residues" evidence="1">
    <location>
        <begin position="20"/>
        <end position="31"/>
    </location>
</feature>
<feature type="region of interest" description="Disordered" evidence="1">
    <location>
        <begin position="1"/>
        <end position="41"/>
    </location>
</feature>
<keyword evidence="2" id="KW-0687">Ribonucleoprotein</keyword>
<gene>
    <name evidence="2" type="ORF">AVDCRST_MAG09-2281</name>
</gene>
<feature type="non-terminal residue" evidence="2">
    <location>
        <position position="1"/>
    </location>
</feature>
<dbReference type="EMBL" id="CADCVZ010000061">
    <property type="protein sequence ID" value="CAA9522345.1"/>
    <property type="molecule type" value="Genomic_DNA"/>
</dbReference>
<proteinExistence type="predicted"/>
<organism evidence="2">
    <name type="scientific">uncultured Sphingomonas sp</name>
    <dbReference type="NCBI Taxonomy" id="158754"/>
    <lineage>
        <taxon>Bacteria</taxon>
        <taxon>Pseudomonadati</taxon>
        <taxon>Pseudomonadota</taxon>
        <taxon>Alphaproteobacteria</taxon>
        <taxon>Sphingomonadales</taxon>
        <taxon>Sphingomonadaceae</taxon>
        <taxon>Sphingomonas</taxon>
        <taxon>environmental samples</taxon>
    </lineage>
</organism>
<feature type="non-terminal residue" evidence="2">
    <location>
        <position position="41"/>
    </location>
</feature>
<keyword evidence="2" id="KW-0689">Ribosomal protein</keyword>
<evidence type="ECO:0000313" key="2">
    <source>
        <dbReference type="EMBL" id="CAA9522345.1"/>
    </source>
</evidence>
<reference evidence="2" key="1">
    <citation type="submission" date="2020-02" db="EMBL/GenBank/DDBJ databases">
        <authorList>
            <person name="Meier V. D."/>
        </authorList>
    </citation>
    <scope>NUCLEOTIDE SEQUENCE</scope>
    <source>
        <strain evidence="2">AVDCRST_MAG09</strain>
    </source>
</reference>
<evidence type="ECO:0000256" key="1">
    <source>
        <dbReference type="SAM" id="MobiDB-lite"/>
    </source>
</evidence>
<accession>A0A6J4TGA4</accession>